<dbReference type="Gene3D" id="3.90.45.10">
    <property type="entry name" value="Peptide deformylase"/>
    <property type="match status" value="1"/>
</dbReference>
<protein>
    <recommendedName>
        <fullName evidence="2">Peptide deformylase-like</fullName>
    </recommendedName>
    <alternativeName>
        <fullName evidence="2">Polypeptide deformylase-like</fullName>
    </alternativeName>
</protein>
<reference evidence="4 6" key="2">
    <citation type="submission" date="2018-06" db="EMBL/GenBank/DDBJ databases">
        <authorList>
            <consortium name="Pathogen Informatics"/>
            <person name="Doyle S."/>
        </authorList>
    </citation>
    <scope>NUCLEOTIDE SEQUENCE [LARGE SCALE GENOMIC DNA]</scope>
    <source>
        <strain evidence="4 6">NCTC13832</strain>
    </source>
</reference>
<evidence type="ECO:0000313" key="5">
    <source>
        <dbReference type="Proteomes" id="UP000032366"/>
    </source>
</evidence>
<feature type="active site" evidence="2">
    <location>
        <position position="133"/>
    </location>
</feature>
<dbReference type="SUPFAM" id="SSF56420">
    <property type="entry name" value="Peptide deformylase"/>
    <property type="match status" value="1"/>
</dbReference>
<dbReference type="EMBL" id="UHDT01000001">
    <property type="protein sequence ID" value="SUM57244.1"/>
    <property type="molecule type" value="Genomic_DNA"/>
</dbReference>
<comment type="caution">
    <text evidence="2">Lacks conserved residue(s) required for the propagation of feature annotation.</text>
</comment>
<dbReference type="GO" id="GO:0042586">
    <property type="term" value="F:peptide deformylase activity"/>
    <property type="evidence" value="ECO:0007669"/>
    <property type="project" value="InterPro"/>
</dbReference>
<dbReference type="OrthoDB" id="9784988at2"/>
<proteinExistence type="inferred from homology"/>
<evidence type="ECO:0000313" key="3">
    <source>
        <dbReference type="EMBL" id="KIX90390.1"/>
    </source>
</evidence>
<dbReference type="InterPro" id="IPR036821">
    <property type="entry name" value="Peptide_deformylase_sf"/>
</dbReference>
<dbReference type="PRINTS" id="PR01576">
    <property type="entry name" value="PDEFORMYLASE"/>
</dbReference>
<dbReference type="Pfam" id="PF01327">
    <property type="entry name" value="Pep_deformylase"/>
    <property type="match status" value="1"/>
</dbReference>
<dbReference type="Proteomes" id="UP000032366">
    <property type="component" value="Unassembled WGS sequence"/>
</dbReference>
<evidence type="ECO:0000256" key="2">
    <source>
        <dbReference type="HAMAP-Rule" id="MF_00163"/>
    </source>
</evidence>
<dbReference type="RefSeq" id="WP_044360786.1">
    <property type="nucleotide sequence ID" value="NZ_JXWY01000044.1"/>
</dbReference>
<reference evidence="3 5" key="1">
    <citation type="submission" date="2015-01" db="EMBL/GenBank/DDBJ databases">
        <authorList>
            <person name="Guo J."/>
        </authorList>
    </citation>
    <scope>NUCLEOTIDE SEQUENCE [LARGE SCALE GENOMIC DNA]</scope>
    <source>
        <strain evidence="3 5">DSM 22147</strain>
    </source>
</reference>
<keyword evidence="4" id="KW-0378">Hydrolase</keyword>
<keyword evidence="5" id="KW-1185">Reference proteome</keyword>
<gene>
    <name evidence="4" type="primary">defA</name>
    <name evidence="4" type="ORF">NCTC13832_00918</name>
    <name evidence="3" type="ORF">TP70_07815</name>
</gene>
<accession>A0A0D6XPR4</accession>
<dbReference type="CDD" id="cd00487">
    <property type="entry name" value="Pep_deformylase"/>
    <property type="match status" value="1"/>
</dbReference>
<dbReference type="STRING" id="569857.TP70_07815"/>
<dbReference type="HAMAP" id="MF_00163">
    <property type="entry name" value="Pep_deformylase"/>
    <property type="match status" value="1"/>
</dbReference>
<dbReference type="PIRSF" id="PIRSF004749">
    <property type="entry name" value="Pep_def"/>
    <property type="match status" value="1"/>
</dbReference>
<dbReference type="InterPro" id="IPR023635">
    <property type="entry name" value="Peptide_deformylase"/>
</dbReference>
<dbReference type="NCBIfam" id="NF001159">
    <property type="entry name" value="PRK00150.1-3"/>
    <property type="match status" value="1"/>
</dbReference>
<name>A0A0D6XPR4_9STAP</name>
<dbReference type="PANTHER" id="PTHR10458:SF22">
    <property type="entry name" value="PEPTIDE DEFORMYLASE"/>
    <property type="match status" value="1"/>
</dbReference>
<sequence>MAVKKILNYKTSNLRRKSAPVTTFDDTLQSLIQDLEDTMYDAGSQALAAPQIGVNQQVALIDMGQDGLLQLINPEIISTGSETALELEGCLSVPERYGEVERSRAIVVKSFDLQGNQVELTAYDDIARMILHEMDTLNGILFIDKMHKEVSAAELEAYLEDE</sequence>
<dbReference type="NCBIfam" id="TIGR00079">
    <property type="entry name" value="pept_deformyl"/>
    <property type="match status" value="1"/>
</dbReference>
<dbReference type="Proteomes" id="UP000254100">
    <property type="component" value="Unassembled WGS sequence"/>
</dbReference>
<comment type="similarity">
    <text evidence="1 2">Belongs to the polypeptide deformylase family.</text>
</comment>
<dbReference type="EMBL" id="JXWY01000044">
    <property type="protein sequence ID" value="KIX90390.1"/>
    <property type="molecule type" value="Genomic_DNA"/>
</dbReference>
<evidence type="ECO:0000313" key="6">
    <source>
        <dbReference type="Proteomes" id="UP000254100"/>
    </source>
</evidence>
<dbReference type="AlphaFoldDB" id="A0A0D6XPR4"/>
<dbReference type="PANTHER" id="PTHR10458">
    <property type="entry name" value="PEPTIDE DEFORMYLASE"/>
    <property type="match status" value="1"/>
</dbReference>
<organism evidence="4 6">
    <name type="scientific">Staphylococcus microti</name>
    <dbReference type="NCBI Taxonomy" id="569857"/>
    <lineage>
        <taxon>Bacteria</taxon>
        <taxon>Bacillati</taxon>
        <taxon>Bacillota</taxon>
        <taxon>Bacilli</taxon>
        <taxon>Bacillales</taxon>
        <taxon>Staphylococcaceae</taxon>
        <taxon>Staphylococcus</taxon>
    </lineage>
</organism>
<evidence type="ECO:0000313" key="4">
    <source>
        <dbReference type="EMBL" id="SUM57244.1"/>
    </source>
</evidence>
<evidence type="ECO:0000256" key="1">
    <source>
        <dbReference type="ARBA" id="ARBA00010759"/>
    </source>
</evidence>